<protein>
    <recommendedName>
        <fullName evidence="4">Carboxypeptidase regulatory-like domain-containing protein</fullName>
    </recommendedName>
</protein>
<dbReference type="Proteomes" id="UP000488506">
    <property type="component" value="Unassembled WGS sequence"/>
</dbReference>
<proteinExistence type="predicted"/>
<feature type="chain" id="PRO_5032861980" description="Carboxypeptidase regulatory-like domain-containing protein" evidence="1">
    <location>
        <begin position="22"/>
        <end position="450"/>
    </location>
</feature>
<evidence type="ECO:0000313" key="2">
    <source>
        <dbReference type="EMBL" id="KAF0134074.1"/>
    </source>
</evidence>
<keyword evidence="1" id="KW-0732">Signal</keyword>
<evidence type="ECO:0008006" key="4">
    <source>
        <dbReference type="Google" id="ProtNLM"/>
    </source>
</evidence>
<evidence type="ECO:0000256" key="1">
    <source>
        <dbReference type="SAM" id="SignalP"/>
    </source>
</evidence>
<name>A0A833L0V8_UNCSA</name>
<sequence length="450" mass="50643">MVKKYFIVFLLMAVFGSAAIAANPVVPNTPYPYYMNFLPFYWVKGTVKKEGQVVANRIVTVYFDDIKKEATGLTDANGNYAINIYRLNYFFDTAISFSDNYNIAVYKGTDNYGKNAEIINFDSKVGFITKNIVLAQGEGPGPKDEIIDTGRIRMTWIEKDTPDTAKLHWAYDVNGPTAVKIYAKSGGEFTRTPVDYTFVADVPPAIMEYQISGANAKGTNYYRVIPEPLLVNTDVLSDANNSITVAQVTIPINKAENFVGCSLYTTSAKGAVNYFHVDKSLNNILSGQLSEGSSIYSFNMADPDYSKRYLEKTTYLNGSFGNPPPFGFDLSKGYLVYRSLDDATDRNLVFVGIIKNTDFKGEIDTAYNLISSPFTKKYLLSNFGFGTSPVDGDAFYYWSQKGSYLEKVFRNNGKWDPEHNVVFEKGYWYYKTIETDPNKPKKFNWELSKP</sequence>
<reference evidence="2 3" key="1">
    <citation type="submission" date="2019-12" db="EMBL/GenBank/DDBJ databases">
        <authorList>
            <person name="Wolfe R."/>
            <person name="Danczak R."/>
            <person name="Wilkins M."/>
        </authorList>
    </citation>
    <scope>NUCLEOTIDE SEQUENCE [LARGE SCALE GENOMIC DNA]</scope>
    <source>
        <strain evidence="2">X2_MaxBin.013</strain>
    </source>
</reference>
<dbReference type="AlphaFoldDB" id="A0A833L0V8"/>
<gene>
    <name evidence="2" type="ORF">FD145_928</name>
</gene>
<dbReference type="EMBL" id="WPAF01000013">
    <property type="protein sequence ID" value="KAF0134074.1"/>
    <property type="molecule type" value="Genomic_DNA"/>
</dbReference>
<comment type="caution">
    <text evidence="2">The sequence shown here is derived from an EMBL/GenBank/DDBJ whole genome shotgun (WGS) entry which is preliminary data.</text>
</comment>
<organism evidence="2 3">
    <name type="scientific">Candidatus Saganbacteria bacterium</name>
    <dbReference type="NCBI Taxonomy" id="2575572"/>
    <lineage>
        <taxon>Bacteria</taxon>
        <taxon>Bacillati</taxon>
        <taxon>Saganbacteria</taxon>
    </lineage>
</organism>
<evidence type="ECO:0000313" key="3">
    <source>
        <dbReference type="Proteomes" id="UP000488506"/>
    </source>
</evidence>
<feature type="signal peptide" evidence="1">
    <location>
        <begin position="1"/>
        <end position="21"/>
    </location>
</feature>
<accession>A0A833L0V8</accession>